<dbReference type="InterPro" id="IPR027806">
    <property type="entry name" value="HARBI1_dom"/>
</dbReference>
<dbReference type="Proteomes" id="UP001458880">
    <property type="component" value="Unassembled WGS sequence"/>
</dbReference>
<evidence type="ECO:0000256" key="7">
    <source>
        <dbReference type="ARBA" id="ARBA00023242"/>
    </source>
</evidence>
<keyword evidence="10" id="KW-1185">Reference proteome</keyword>
<evidence type="ECO:0000256" key="3">
    <source>
        <dbReference type="ARBA" id="ARBA00006958"/>
    </source>
</evidence>
<dbReference type="GO" id="GO:0004519">
    <property type="term" value="F:endonuclease activity"/>
    <property type="evidence" value="ECO:0007669"/>
    <property type="project" value="UniProtKB-KW"/>
</dbReference>
<proteinExistence type="inferred from homology"/>
<dbReference type="GO" id="GO:0005634">
    <property type="term" value="C:nucleus"/>
    <property type="evidence" value="ECO:0007669"/>
    <property type="project" value="UniProtKB-SubCell"/>
</dbReference>
<evidence type="ECO:0000313" key="10">
    <source>
        <dbReference type="Proteomes" id="UP001458880"/>
    </source>
</evidence>
<comment type="subcellular location">
    <subcellularLocation>
        <location evidence="2">Nucleus</location>
    </subcellularLocation>
</comment>
<keyword evidence="6" id="KW-0378">Hydrolase</keyword>
<evidence type="ECO:0000256" key="1">
    <source>
        <dbReference type="ARBA" id="ARBA00001968"/>
    </source>
</evidence>
<keyword evidence="7" id="KW-0539">Nucleus</keyword>
<dbReference type="GO" id="GO:0046872">
    <property type="term" value="F:metal ion binding"/>
    <property type="evidence" value="ECO:0007669"/>
    <property type="project" value="UniProtKB-KW"/>
</dbReference>
<keyword evidence="9" id="KW-0255">Endonuclease</keyword>
<keyword evidence="5" id="KW-0479">Metal-binding</keyword>
<dbReference type="PANTHER" id="PTHR22930:SF269">
    <property type="entry name" value="NUCLEASE HARBI1-LIKE PROTEIN"/>
    <property type="match status" value="1"/>
</dbReference>
<evidence type="ECO:0000259" key="8">
    <source>
        <dbReference type="Pfam" id="PF13359"/>
    </source>
</evidence>
<gene>
    <name evidence="9" type="ORF">QE152_g36503</name>
</gene>
<comment type="cofactor">
    <cofactor evidence="1">
        <name>a divalent metal cation</name>
        <dbReference type="ChEBI" id="CHEBI:60240"/>
    </cofactor>
</comment>
<keyword evidence="4" id="KW-0540">Nuclease</keyword>
<accession>A0AAW1IDE5</accession>
<evidence type="ECO:0000256" key="6">
    <source>
        <dbReference type="ARBA" id="ARBA00022801"/>
    </source>
</evidence>
<feature type="domain" description="DDE Tnp4" evidence="8">
    <location>
        <begin position="106"/>
        <end position="181"/>
    </location>
</feature>
<comment type="caution">
    <text evidence="9">The sequence shown here is derived from an EMBL/GenBank/DDBJ whole genome shotgun (WGS) entry which is preliminary data.</text>
</comment>
<reference evidence="9 10" key="1">
    <citation type="journal article" date="2024" name="BMC Genomics">
        <title>De novo assembly and annotation of Popillia japonica's genome with initial clues to its potential as an invasive pest.</title>
        <authorList>
            <person name="Cucini C."/>
            <person name="Boschi S."/>
            <person name="Funari R."/>
            <person name="Cardaioli E."/>
            <person name="Iannotti N."/>
            <person name="Marturano G."/>
            <person name="Paoli F."/>
            <person name="Bruttini M."/>
            <person name="Carapelli A."/>
            <person name="Frati F."/>
            <person name="Nardi F."/>
        </authorList>
    </citation>
    <scope>NUCLEOTIDE SEQUENCE [LARGE SCALE GENOMIC DNA]</scope>
    <source>
        <strain evidence="9">DMR45628</strain>
    </source>
</reference>
<evidence type="ECO:0000256" key="4">
    <source>
        <dbReference type="ARBA" id="ARBA00022722"/>
    </source>
</evidence>
<name>A0AAW1IDE5_POPJA</name>
<protein>
    <submittedName>
        <fullName evidence="9">DDE superfamily endonuclease</fullName>
    </submittedName>
</protein>
<evidence type="ECO:0000313" key="9">
    <source>
        <dbReference type="EMBL" id="KAK9687368.1"/>
    </source>
</evidence>
<dbReference type="EMBL" id="JASPKY010000649">
    <property type="protein sequence ID" value="KAK9687368.1"/>
    <property type="molecule type" value="Genomic_DNA"/>
</dbReference>
<evidence type="ECO:0000256" key="2">
    <source>
        <dbReference type="ARBA" id="ARBA00004123"/>
    </source>
</evidence>
<dbReference type="InterPro" id="IPR045249">
    <property type="entry name" value="HARBI1-like"/>
</dbReference>
<comment type="similarity">
    <text evidence="3">Belongs to the HARBI1 family.</text>
</comment>
<evidence type="ECO:0000256" key="5">
    <source>
        <dbReference type="ARBA" id="ARBA00022723"/>
    </source>
</evidence>
<dbReference type="PANTHER" id="PTHR22930">
    <property type="match status" value="1"/>
</dbReference>
<dbReference type="Pfam" id="PF13359">
    <property type="entry name" value="DDE_Tnp_4"/>
    <property type="match status" value="1"/>
</dbReference>
<dbReference type="AlphaFoldDB" id="A0AAW1IDE5"/>
<sequence length="237" mass="27438">MCVRSFDELLNLISEKITKKDTNTRLSISSAERLVITLRYLATGSTFPTMEYEFQVARSTIPYIVRQTCQALWEVLQPIEMPNPTEEHLLKIAEEFYTRRSYGREVGDEAFGLAEHLLRPSPRQNLNISQRVFNYRLTRARRYVECTFGILANKWRMFHSTMLVSENFAGDITKAACVLHNFVRRRDGYNFGDSLTNPIRGLDARGTGGPSTGIAIRKRFEEYFMNEGSVPWQYDKI</sequence>
<organism evidence="9 10">
    <name type="scientific">Popillia japonica</name>
    <name type="common">Japanese beetle</name>
    <dbReference type="NCBI Taxonomy" id="7064"/>
    <lineage>
        <taxon>Eukaryota</taxon>
        <taxon>Metazoa</taxon>
        <taxon>Ecdysozoa</taxon>
        <taxon>Arthropoda</taxon>
        <taxon>Hexapoda</taxon>
        <taxon>Insecta</taxon>
        <taxon>Pterygota</taxon>
        <taxon>Neoptera</taxon>
        <taxon>Endopterygota</taxon>
        <taxon>Coleoptera</taxon>
        <taxon>Polyphaga</taxon>
        <taxon>Scarabaeiformia</taxon>
        <taxon>Scarabaeidae</taxon>
        <taxon>Rutelinae</taxon>
        <taxon>Popillia</taxon>
    </lineage>
</organism>
<dbReference type="GO" id="GO:0016787">
    <property type="term" value="F:hydrolase activity"/>
    <property type="evidence" value="ECO:0007669"/>
    <property type="project" value="UniProtKB-KW"/>
</dbReference>